<keyword evidence="2 6" id="KW-0645">Protease</keyword>
<evidence type="ECO:0000259" key="7">
    <source>
        <dbReference type="Pfam" id="PF00082"/>
    </source>
</evidence>
<dbReference type="InterPro" id="IPR015500">
    <property type="entry name" value="Peptidase_S8_subtilisin-rel"/>
</dbReference>
<dbReference type="PROSITE" id="PS51892">
    <property type="entry name" value="SUBTILASE"/>
    <property type="match status" value="1"/>
</dbReference>
<evidence type="ECO:0000313" key="8">
    <source>
        <dbReference type="EMBL" id="MBU2692262.1"/>
    </source>
</evidence>
<name>A0A948RZX3_UNCEI</name>
<dbReference type="GO" id="GO:0006508">
    <property type="term" value="P:proteolysis"/>
    <property type="evidence" value="ECO:0007669"/>
    <property type="project" value="UniProtKB-KW"/>
</dbReference>
<dbReference type="InterPro" id="IPR036852">
    <property type="entry name" value="Peptidase_S8/S53_dom_sf"/>
</dbReference>
<reference evidence="8" key="1">
    <citation type="submission" date="2021-05" db="EMBL/GenBank/DDBJ databases">
        <title>Energy efficiency and biological interactions define the core microbiome of deep oligotrophic groundwater.</title>
        <authorList>
            <person name="Mehrshad M."/>
            <person name="Lopez-Fernandez M."/>
            <person name="Bell E."/>
            <person name="Bernier-Latmani R."/>
            <person name="Bertilsson S."/>
            <person name="Dopson M."/>
        </authorList>
    </citation>
    <scope>NUCLEOTIDE SEQUENCE</scope>
    <source>
        <strain evidence="8">Modern_marine.mb.64</strain>
    </source>
</reference>
<dbReference type="SUPFAM" id="SSF52743">
    <property type="entry name" value="Subtilisin-like"/>
    <property type="match status" value="1"/>
</dbReference>
<evidence type="ECO:0000256" key="1">
    <source>
        <dbReference type="ARBA" id="ARBA00011073"/>
    </source>
</evidence>
<evidence type="ECO:0000256" key="5">
    <source>
        <dbReference type="PIRSR" id="PIRSR615500-1"/>
    </source>
</evidence>
<organism evidence="8 9">
    <name type="scientific">Eiseniibacteriota bacterium</name>
    <dbReference type="NCBI Taxonomy" id="2212470"/>
    <lineage>
        <taxon>Bacteria</taxon>
        <taxon>Candidatus Eiseniibacteriota</taxon>
    </lineage>
</organism>
<dbReference type="SUPFAM" id="SSF53474">
    <property type="entry name" value="alpha/beta-Hydrolases"/>
    <property type="match status" value="1"/>
</dbReference>
<evidence type="ECO:0000313" key="9">
    <source>
        <dbReference type="Proteomes" id="UP000777784"/>
    </source>
</evidence>
<dbReference type="Proteomes" id="UP000777784">
    <property type="component" value="Unassembled WGS sequence"/>
</dbReference>
<dbReference type="Gene3D" id="3.40.50.1820">
    <property type="entry name" value="alpha/beta hydrolase"/>
    <property type="match status" value="1"/>
</dbReference>
<dbReference type="InterPro" id="IPR000209">
    <property type="entry name" value="Peptidase_S8/S53_dom"/>
</dbReference>
<keyword evidence="4 6" id="KW-0720">Serine protease</keyword>
<dbReference type="PRINTS" id="PR00723">
    <property type="entry name" value="SUBTILISIN"/>
</dbReference>
<dbReference type="PANTHER" id="PTHR43806">
    <property type="entry name" value="PEPTIDASE S8"/>
    <property type="match status" value="1"/>
</dbReference>
<accession>A0A948RZX3</accession>
<comment type="caution">
    <text evidence="8">The sequence shown here is derived from an EMBL/GenBank/DDBJ whole genome shotgun (WGS) entry which is preliminary data.</text>
</comment>
<dbReference type="Gene3D" id="3.40.50.200">
    <property type="entry name" value="Peptidase S8/S53 domain"/>
    <property type="match status" value="1"/>
</dbReference>
<dbReference type="EMBL" id="JAHJDP010000087">
    <property type="protein sequence ID" value="MBU2692262.1"/>
    <property type="molecule type" value="Genomic_DNA"/>
</dbReference>
<evidence type="ECO:0000256" key="2">
    <source>
        <dbReference type="ARBA" id="ARBA00022670"/>
    </source>
</evidence>
<dbReference type="PANTHER" id="PTHR43806:SF11">
    <property type="entry name" value="CEREVISIN-RELATED"/>
    <property type="match status" value="1"/>
</dbReference>
<dbReference type="AlphaFoldDB" id="A0A948RZX3"/>
<gene>
    <name evidence="8" type="ORF">KJ970_15170</name>
</gene>
<dbReference type="InterPro" id="IPR022398">
    <property type="entry name" value="Peptidase_S8_His-AS"/>
</dbReference>
<dbReference type="InterPro" id="IPR050131">
    <property type="entry name" value="Peptidase_S8_subtilisin-like"/>
</dbReference>
<dbReference type="InterPro" id="IPR029058">
    <property type="entry name" value="AB_hydrolase_fold"/>
</dbReference>
<proteinExistence type="inferred from homology"/>
<keyword evidence="3 6" id="KW-0378">Hydrolase</keyword>
<dbReference type="InterPro" id="IPR023828">
    <property type="entry name" value="Peptidase_S8_Ser-AS"/>
</dbReference>
<dbReference type="CDD" id="cd07487">
    <property type="entry name" value="Peptidases_S8_1"/>
    <property type="match status" value="1"/>
</dbReference>
<dbReference type="PROSITE" id="PS00137">
    <property type="entry name" value="SUBTILASE_HIS"/>
    <property type="match status" value="1"/>
</dbReference>
<protein>
    <submittedName>
        <fullName evidence="8">S8 family peptidase</fullName>
    </submittedName>
</protein>
<dbReference type="Pfam" id="PF00082">
    <property type="entry name" value="Peptidase_S8"/>
    <property type="match status" value="1"/>
</dbReference>
<sequence>MTIRKQNNRRNLLKRVAATDHPLVLYIHGIGQQPPPDDLKLEWDLALFGRDMRDRTRMAYWSDILHGEQRTRSKQTTRAGSGMSIDTLLAQAGVDTDNENARRLANALLRTIGVEDASAHKKVLPLPAPLRKPIAQAFLKALIKDTAAYFFRSNVREQIQKRLRDILPVGKDPVIIVAHSQGSIITLEVLAALKTGTPVKIDHLITLGSPLGIREVQDFLSCELKVPGCVNEWHNFADPLDPVALDKGISGDFEPDQFITDELIINAHSRRLVGFNPHSAAGYLAHPKVRKVVHAAARVDAHARFLVARDVAADLAVTARHPVLIEILEPGYPAVDEQLDKMREHEETVEQGKTDPAARIEKAAKQIEEIVGEKELKEARVDRLRRFVAARLTPAELRVVARRHRDLRIYAVWKSTTKRKLLHRSARVIQADAARASYSASGDGILWAVLDTGVRHDHPHFKPHSTISAILDCTKPGPPVPIQNDRDRDGHGTHVAGIIAGAGDDMSIQGIAPRAKLVVYKVLDDTGAGEDAWIIKALDHITEQNENTSEIVIHGLNLSLGGPYDSTVYGCGFSPICMELRRLWRAGVLVCVASGNEGQVQVTTPDGELDLNNSMSIGDPANLEDCIVVGSVNADHPHLYGVSSFSSRGPTSDGRMKPDVVAPGERIRSCNSRFQSRRPESLYCEESGTSLAAPHVSGLLAAFLSVRREFRGRPDEVKQILLRTCTDIRRDQYHQGHGIPNLMRMLLEA</sequence>
<evidence type="ECO:0000256" key="3">
    <source>
        <dbReference type="ARBA" id="ARBA00022801"/>
    </source>
</evidence>
<feature type="active site" description="Charge relay system" evidence="5 6">
    <location>
        <position position="491"/>
    </location>
</feature>
<feature type="active site" description="Charge relay system" evidence="5 6">
    <location>
        <position position="690"/>
    </location>
</feature>
<dbReference type="GO" id="GO:0004252">
    <property type="term" value="F:serine-type endopeptidase activity"/>
    <property type="evidence" value="ECO:0007669"/>
    <property type="project" value="UniProtKB-UniRule"/>
</dbReference>
<evidence type="ECO:0000256" key="4">
    <source>
        <dbReference type="ARBA" id="ARBA00022825"/>
    </source>
</evidence>
<feature type="active site" description="Charge relay system" evidence="5 6">
    <location>
        <position position="451"/>
    </location>
</feature>
<dbReference type="PROSITE" id="PS00138">
    <property type="entry name" value="SUBTILASE_SER"/>
    <property type="match status" value="1"/>
</dbReference>
<comment type="similarity">
    <text evidence="1 6">Belongs to the peptidase S8 family.</text>
</comment>
<evidence type="ECO:0000256" key="6">
    <source>
        <dbReference type="PROSITE-ProRule" id="PRU01240"/>
    </source>
</evidence>
<feature type="domain" description="Peptidase S8/S53" evidence="7">
    <location>
        <begin position="442"/>
        <end position="738"/>
    </location>
</feature>